<organism evidence="1 2">
    <name type="scientific">Elysia crispata</name>
    <name type="common">lettuce slug</name>
    <dbReference type="NCBI Taxonomy" id="231223"/>
    <lineage>
        <taxon>Eukaryota</taxon>
        <taxon>Metazoa</taxon>
        <taxon>Spiralia</taxon>
        <taxon>Lophotrochozoa</taxon>
        <taxon>Mollusca</taxon>
        <taxon>Gastropoda</taxon>
        <taxon>Heterobranchia</taxon>
        <taxon>Euthyneura</taxon>
        <taxon>Panpulmonata</taxon>
        <taxon>Sacoglossa</taxon>
        <taxon>Placobranchoidea</taxon>
        <taxon>Plakobranchidae</taxon>
        <taxon>Elysia</taxon>
    </lineage>
</organism>
<proteinExistence type="predicted"/>
<name>A0AAE1CP41_9GAST</name>
<dbReference type="Proteomes" id="UP001283361">
    <property type="component" value="Unassembled WGS sequence"/>
</dbReference>
<accession>A0AAE1CP41</accession>
<dbReference type="EMBL" id="JAWDGP010007362">
    <property type="protein sequence ID" value="KAK3723383.1"/>
    <property type="molecule type" value="Genomic_DNA"/>
</dbReference>
<keyword evidence="2" id="KW-1185">Reference proteome</keyword>
<gene>
    <name evidence="1" type="ORF">RRG08_044288</name>
</gene>
<comment type="caution">
    <text evidence="1">The sequence shown here is derived from an EMBL/GenBank/DDBJ whole genome shotgun (WGS) entry which is preliminary data.</text>
</comment>
<dbReference type="AlphaFoldDB" id="A0AAE1CP41"/>
<reference evidence="1" key="1">
    <citation type="journal article" date="2023" name="G3 (Bethesda)">
        <title>A reference genome for the long-term kleptoplast-retaining sea slug Elysia crispata morphotype clarki.</title>
        <authorList>
            <person name="Eastman K.E."/>
            <person name="Pendleton A.L."/>
            <person name="Shaikh M.A."/>
            <person name="Suttiyut T."/>
            <person name="Ogas R."/>
            <person name="Tomko P."/>
            <person name="Gavelis G."/>
            <person name="Widhalm J.R."/>
            <person name="Wisecaver J.H."/>
        </authorList>
    </citation>
    <scope>NUCLEOTIDE SEQUENCE</scope>
    <source>
        <strain evidence="1">ECLA1</strain>
    </source>
</reference>
<protein>
    <submittedName>
        <fullName evidence="1">Uncharacterized protein</fullName>
    </submittedName>
</protein>
<evidence type="ECO:0000313" key="1">
    <source>
        <dbReference type="EMBL" id="KAK3723383.1"/>
    </source>
</evidence>
<sequence length="116" mass="12825">MEGKKETECAGHRELIACRTTVGQRSSVSGRLCLLVKTVTRGRAQGPPVVDALERFPELLVSSQDFPNSLLTLALKEMHQKWLLASGMGQEEHPKKRVEMVEGKKEGLLLSSQRAV</sequence>
<evidence type="ECO:0000313" key="2">
    <source>
        <dbReference type="Proteomes" id="UP001283361"/>
    </source>
</evidence>